<dbReference type="Proteomes" id="UP000005237">
    <property type="component" value="Unassembled WGS sequence"/>
</dbReference>
<dbReference type="EnsemblMetazoa" id="CJA04263b.1">
    <property type="protein sequence ID" value="CJA04263b.1"/>
    <property type="gene ID" value="WBGene00123468"/>
</dbReference>
<keyword evidence="2" id="KW-1185">Reference proteome</keyword>
<protein>
    <submittedName>
        <fullName evidence="1">Uncharacterized protein</fullName>
    </submittedName>
</protein>
<evidence type="ECO:0000313" key="2">
    <source>
        <dbReference type="Proteomes" id="UP000005237"/>
    </source>
</evidence>
<dbReference type="AlphaFoldDB" id="A0A8R1HMX3"/>
<sequence>MLIAELIENLSEKAVITPLTPSSVIVFDKNELKIFLGFTNSRNSVEFAKEVKIELSTPIAQKAEIREIVVSKNADFVVLHGSRTLQIVRIGAEILMSKPDRLASECFCESYPLHDSLFLQNPALAVQKTRILTQKCDDKQILTVLYSDNVIRFYNIQRKTDSLLLAIDFRRFLHQDLNESVANNTFGLQKGLVSFDIIAPQPNAAHFSLIAIDSDAEFYGCFVYFKCFQEGVAPRIHRLEAIDGLPCDPLDLKCLDTSNPKICSIFVLVSGGGVLSHLAIFPNEFGEFQILVNDQLRLPTSSGDPKIVPNQIKKLNRNRYEIATATCLFSVNISPWFDSPSSTSSAESRVCELVSAVAPSELAATSSSKNATWTGTRALRAISVLLTPNLVAAAGDDDENDLEPEVMHLVILDTNRQGPEHVFTVVTFDKTWNVNPTTSAAVATPTLKRSANIEQQLAQLKPLPACVISDKISQEEALDAASKFIDLVEERSRKHQELAMAAVERSLQMAATSQVIAEKQQSVDELLIEETAAVEELKMKMYELRARVDATRKTMNVLFHRVEENVPLSDNEARIFERLQEHQKMLSDMSIQVPKVSLDTNEIRRMADILARKRGGEEPNKFEQIEKNATDIENLEQRERKLLTAIADFVAV</sequence>
<dbReference type="OMA" id="SIDINPW"/>
<reference evidence="1" key="2">
    <citation type="submission" date="2022-06" db="UniProtKB">
        <authorList>
            <consortium name="EnsemblMetazoa"/>
        </authorList>
    </citation>
    <scope>IDENTIFICATION</scope>
    <source>
        <strain evidence="1">DF5081</strain>
    </source>
</reference>
<accession>A0A8R1HMX3</accession>
<evidence type="ECO:0000313" key="1">
    <source>
        <dbReference type="EnsemblMetazoa" id="CJA04263b.1"/>
    </source>
</evidence>
<dbReference type="InterPro" id="IPR019321">
    <property type="entry name" value="Nucleoporin_Nup88"/>
</dbReference>
<dbReference type="Pfam" id="PF10168">
    <property type="entry name" value="Nup88"/>
    <property type="match status" value="1"/>
</dbReference>
<name>A0A8R1HMX3_CAEJA</name>
<proteinExistence type="predicted"/>
<reference evidence="2" key="1">
    <citation type="submission" date="2010-08" db="EMBL/GenBank/DDBJ databases">
        <authorList>
            <consortium name="Caenorhabditis japonica Sequencing Consortium"/>
            <person name="Wilson R.K."/>
        </authorList>
    </citation>
    <scope>NUCLEOTIDE SEQUENCE [LARGE SCALE GENOMIC DNA]</scope>
    <source>
        <strain evidence="2">DF5081</strain>
    </source>
</reference>
<organism evidence="1 2">
    <name type="scientific">Caenorhabditis japonica</name>
    <dbReference type="NCBI Taxonomy" id="281687"/>
    <lineage>
        <taxon>Eukaryota</taxon>
        <taxon>Metazoa</taxon>
        <taxon>Ecdysozoa</taxon>
        <taxon>Nematoda</taxon>
        <taxon>Chromadorea</taxon>
        <taxon>Rhabditida</taxon>
        <taxon>Rhabditina</taxon>
        <taxon>Rhabditomorpha</taxon>
        <taxon>Rhabditoidea</taxon>
        <taxon>Rhabditidae</taxon>
        <taxon>Peloderinae</taxon>
        <taxon>Caenorhabditis</taxon>
    </lineage>
</organism>